<reference evidence="4 5" key="1">
    <citation type="submission" date="2016-10" db="EMBL/GenBank/DDBJ databases">
        <authorList>
            <person name="de Groot N.N."/>
        </authorList>
    </citation>
    <scope>NUCLEOTIDE SEQUENCE [LARGE SCALE GENOMIC DNA]</scope>
    <source>
        <strain evidence="4 5">DSM 12271</strain>
    </source>
</reference>
<feature type="binding site" evidence="2">
    <location>
        <position position="5"/>
    </location>
    <ligand>
        <name>prephenate</name>
        <dbReference type="ChEBI" id="CHEBI:29934"/>
    </ligand>
</feature>
<protein>
    <recommendedName>
        <fullName evidence="1 3">chorismate mutase</fullName>
        <ecNumber evidence="1 3">5.4.99.5</ecNumber>
    </recommendedName>
</protein>
<keyword evidence="2 3" id="KW-0057">Aromatic amino acid biosynthesis</keyword>
<keyword evidence="5" id="KW-1185">Reference proteome</keyword>
<evidence type="ECO:0000313" key="5">
    <source>
        <dbReference type="Proteomes" id="UP000198619"/>
    </source>
</evidence>
<dbReference type="UniPathway" id="UPA00120">
    <property type="reaction ID" value="UER00203"/>
</dbReference>
<dbReference type="EMBL" id="FOKI01000001">
    <property type="protein sequence ID" value="SFA71101.1"/>
    <property type="molecule type" value="Genomic_DNA"/>
</dbReference>
<dbReference type="GO" id="GO:0004106">
    <property type="term" value="F:chorismate mutase activity"/>
    <property type="evidence" value="ECO:0007669"/>
    <property type="project" value="UniProtKB-UniRule"/>
</dbReference>
<dbReference type="InterPro" id="IPR008243">
    <property type="entry name" value="Chorismate_mutase_AroH"/>
</dbReference>
<dbReference type="PANTHER" id="PTHR21164:SF0">
    <property type="entry name" value="CHORISMATE MUTASE AROH"/>
    <property type="match status" value="1"/>
</dbReference>
<dbReference type="OrthoDB" id="9802232at2"/>
<evidence type="ECO:0000256" key="1">
    <source>
        <dbReference type="NCBIfam" id="TIGR01796"/>
    </source>
</evidence>
<accession>A0A1I0V497</accession>
<keyword evidence="3" id="KW-0413">Isomerase</keyword>
<dbReference type="RefSeq" id="WP_090037748.1">
    <property type="nucleotide sequence ID" value="NZ_FOKI01000001.1"/>
</dbReference>
<dbReference type="SUPFAM" id="SSF55298">
    <property type="entry name" value="YjgF-like"/>
    <property type="match status" value="1"/>
</dbReference>
<dbReference type="GO" id="GO:0046417">
    <property type="term" value="P:chorismate metabolic process"/>
    <property type="evidence" value="ECO:0007669"/>
    <property type="project" value="TreeGrafter"/>
</dbReference>
<evidence type="ECO:0000256" key="3">
    <source>
        <dbReference type="PROSITE-ProRule" id="PRU00514"/>
    </source>
</evidence>
<proteinExistence type="predicted"/>
<keyword evidence="2 3" id="KW-0028">Amino-acid biosynthesis</keyword>
<dbReference type="AlphaFoldDB" id="A0A1I0V497"/>
<comment type="catalytic activity">
    <reaction evidence="3">
        <text>chorismate = prephenate</text>
        <dbReference type="Rhea" id="RHEA:13897"/>
        <dbReference type="ChEBI" id="CHEBI:29748"/>
        <dbReference type="ChEBI" id="CHEBI:29934"/>
        <dbReference type="EC" id="5.4.99.5"/>
    </reaction>
</comment>
<evidence type="ECO:0000313" key="4">
    <source>
        <dbReference type="EMBL" id="SFA71101.1"/>
    </source>
</evidence>
<feature type="binding site" evidence="2">
    <location>
        <position position="90"/>
    </location>
    <ligand>
        <name>prephenate</name>
        <dbReference type="ChEBI" id="CHEBI:29934"/>
    </ligand>
</feature>
<dbReference type="PIRSF" id="PIRSF005965">
    <property type="entry name" value="Chor_mut_AroH"/>
    <property type="match status" value="1"/>
</dbReference>
<dbReference type="PANTHER" id="PTHR21164">
    <property type="entry name" value="CHORISMATE MUTASE"/>
    <property type="match status" value="1"/>
</dbReference>
<dbReference type="Gene3D" id="3.30.1330.40">
    <property type="entry name" value="RutC-like"/>
    <property type="match status" value="1"/>
</dbReference>
<dbReference type="GO" id="GO:0009073">
    <property type="term" value="P:aromatic amino acid family biosynthetic process"/>
    <property type="evidence" value="ECO:0007669"/>
    <property type="project" value="UniProtKB-UniRule"/>
</dbReference>
<organism evidence="4 5">
    <name type="scientific">Clostridium frigidicarnis</name>
    <dbReference type="NCBI Taxonomy" id="84698"/>
    <lineage>
        <taxon>Bacteria</taxon>
        <taxon>Bacillati</taxon>
        <taxon>Bacillota</taxon>
        <taxon>Clostridia</taxon>
        <taxon>Eubacteriales</taxon>
        <taxon>Clostridiaceae</taxon>
        <taxon>Clostridium</taxon>
    </lineage>
</organism>
<dbReference type="NCBIfam" id="TIGR01796">
    <property type="entry name" value="CM_mono_aroH"/>
    <property type="match status" value="1"/>
</dbReference>
<gene>
    <name evidence="4" type="ORF">SAMN04488528_1001148</name>
</gene>
<dbReference type="PROSITE" id="PS51167">
    <property type="entry name" value="CHORISMATE_MUT_1"/>
    <property type="match status" value="1"/>
</dbReference>
<dbReference type="GO" id="GO:0008652">
    <property type="term" value="P:amino acid biosynthetic process"/>
    <property type="evidence" value="ECO:0007669"/>
    <property type="project" value="UniProtKB-UniRule"/>
</dbReference>
<sequence length="121" mass="13971">MIAIRGAITIEENTEEEIKVNTIEMVKTILEKNNLNKENIISMIFSCTNDITKDYPGKFARQSLSLNNVAIMHFNEMEVENGNCLPLCIRVTIFYDRKIGDVNHVYLKKARTLRPDLCYND</sequence>
<evidence type="ECO:0000256" key="2">
    <source>
        <dbReference type="PIRSR" id="PIRSR005965-1"/>
    </source>
</evidence>
<dbReference type="Pfam" id="PF07736">
    <property type="entry name" value="CM_1"/>
    <property type="match status" value="1"/>
</dbReference>
<dbReference type="Proteomes" id="UP000198619">
    <property type="component" value="Unassembled WGS sequence"/>
</dbReference>
<feature type="binding site" evidence="2">
    <location>
        <position position="106"/>
    </location>
    <ligand>
        <name>prephenate</name>
        <dbReference type="ChEBI" id="CHEBI:29934"/>
    </ligand>
</feature>
<dbReference type="InterPro" id="IPR035959">
    <property type="entry name" value="RutC-like_sf"/>
</dbReference>
<name>A0A1I0V497_9CLOT</name>
<dbReference type="STRING" id="84698.SAMN04488528_1001148"/>
<dbReference type="EC" id="5.4.99.5" evidence="1 3"/>